<comment type="catalytic activity">
    <reaction evidence="7">
        <text>adenosine(1518)/adenosine(1519) in 16S rRNA + 4 S-adenosyl-L-methionine = N(6)-dimethyladenosine(1518)/N(6)-dimethyladenosine(1519) in 16S rRNA + 4 S-adenosyl-L-homocysteine + 4 H(+)</text>
        <dbReference type="Rhea" id="RHEA:19609"/>
        <dbReference type="Rhea" id="RHEA-COMP:10232"/>
        <dbReference type="Rhea" id="RHEA-COMP:10233"/>
        <dbReference type="ChEBI" id="CHEBI:15378"/>
        <dbReference type="ChEBI" id="CHEBI:57856"/>
        <dbReference type="ChEBI" id="CHEBI:59789"/>
        <dbReference type="ChEBI" id="CHEBI:74411"/>
        <dbReference type="ChEBI" id="CHEBI:74493"/>
        <dbReference type="EC" id="2.1.1.182"/>
    </reaction>
</comment>
<dbReference type="CDD" id="cd02440">
    <property type="entry name" value="AdoMet_MTases"/>
    <property type="match status" value="1"/>
</dbReference>
<dbReference type="InterPro" id="IPR011530">
    <property type="entry name" value="rRNA_adenine_dimethylase"/>
</dbReference>
<dbReference type="PANTHER" id="PTHR11727">
    <property type="entry name" value="DIMETHYLADENOSINE TRANSFERASE"/>
    <property type="match status" value="1"/>
</dbReference>
<dbReference type="PANTHER" id="PTHR11727:SF7">
    <property type="entry name" value="DIMETHYLADENOSINE TRANSFERASE-RELATED"/>
    <property type="match status" value="1"/>
</dbReference>
<gene>
    <name evidence="7 10" type="primary">rsmA</name>
    <name evidence="7" type="synonym">ksgA</name>
    <name evidence="10" type="ORF">ATZ99_05590</name>
</gene>
<evidence type="ECO:0000256" key="3">
    <source>
        <dbReference type="ARBA" id="ARBA00022603"/>
    </source>
</evidence>
<feature type="binding site" evidence="7 8">
    <location>
        <position position="48"/>
    </location>
    <ligand>
        <name>S-adenosyl-L-methionine</name>
        <dbReference type="ChEBI" id="CHEBI:59789"/>
    </ligand>
</feature>
<evidence type="ECO:0000256" key="6">
    <source>
        <dbReference type="ARBA" id="ARBA00022884"/>
    </source>
</evidence>
<evidence type="ECO:0000259" key="9">
    <source>
        <dbReference type="SMART" id="SM00650"/>
    </source>
</evidence>
<evidence type="ECO:0000256" key="7">
    <source>
        <dbReference type="HAMAP-Rule" id="MF_00607"/>
    </source>
</evidence>
<dbReference type="PROSITE" id="PS01131">
    <property type="entry name" value="RRNA_A_DIMETH"/>
    <property type="match status" value="1"/>
</dbReference>
<dbReference type="InterPro" id="IPR020596">
    <property type="entry name" value="rRNA_Ade_Mease_Trfase_CS"/>
</dbReference>
<dbReference type="Pfam" id="PF00398">
    <property type="entry name" value="RrnaAD"/>
    <property type="match status" value="1"/>
</dbReference>
<keyword evidence="3 7" id="KW-0489">Methyltransferase</keyword>
<comment type="subcellular location">
    <subcellularLocation>
        <location evidence="7">Cytoplasm</location>
    </subcellularLocation>
</comment>
<reference evidence="10 11" key="1">
    <citation type="submission" date="2015-12" db="EMBL/GenBank/DDBJ databases">
        <title>Draft genome of Thermovenabulum gondwanense isolated from a red thermophilic microbial mat colonisisng an outflow channel of a bore well.</title>
        <authorList>
            <person name="Patel B.K."/>
        </authorList>
    </citation>
    <scope>NUCLEOTIDE SEQUENCE [LARGE SCALE GENOMIC DNA]</scope>
    <source>
        <strain evidence="10 11">R270</strain>
    </source>
</reference>
<dbReference type="Proteomes" id="UP000075737">
    <property type="component" value="Unassembled WGS sequence"/>
</dbReference>
<proteinExistence type="inferred from homology"/>
<evidence type="ECO:0000313" key="10">
    <source>
        <dbReference type="EMBL" id="KYO67273.1"/>
    </source>
</evidence>
<dbReference type="InterPro" id="IPR020598">
    <property type="entry name" value="rRNA_Ade_methylase_Trfase_N"/>
</dbReference>
<evidence type="ECO:0000256" key="8">
    <source>
        <dbReference type="PROSITE-ProRule" id="PRU01026"/>
    </source>
</evidence>
<dbReference type="Gene3D" id="3.40.50.150">
    <property type="entry name" value="Vaccinia Virus protein VP39"/>
    <property type="match status" value="1"/>
</dbReference>
<keyword evidence="4 7" id="KW-0808">Transferase</keyword>
<feature type="binding site" evidence="7 8">
    <location>
        <position position="23"/>
    </location>
    <ligand>
        <name>S-adenosyl-L-methionine</name>
        <dbReference type="ChEBI" id="CHEBI:59789"/>
    </ligand>
</feature>
<dbReference type="STRING" id="520767.ATZ99_05590"/>
<dbReference type="GO" id="GO:0052908">
    <property type="term" value="F:16S rRNA (adenine(1518)-N(6)/adenine(1519)-N(6))-dimethyltransferase activity"/>
    <property type="evidence" value="ECO:0007669"/>
    <property type="project" value="UniProtKB-EC"/>
</dbReference>
<feature type="binding site" evidence="7 8">
    <location>
        <position position="69"/>
    </location>
    <ligand>
        <name>S-adenosyl-L-methionine</name>
        <dbReference type="ChEBI" id="CHEBI:59789"/>
    </ligand>
</feature>
<accession>A0A162MT37</accession>
<evidence type="ECO:0000256" key="4">
    <source>
        <dbReference type="ARBA" id="ARBA00022679"/>
    </source>
</evidence>
<evidence type="ECO:0000256" key="1">
    <source>
        <dbReference type="ARBA" id="ARBA00022490"/>
    </source>
</evidence>
<organism evidence="10 11">
    <name type="scientific">Thermovenabulum gondwanense</name>
    <dbReference type="NCBI Taxonomy" id="520767"/>
    <lineage>
        <taxon>Bacteria</taxon>
        <taxon>Bacillati</taxon>
        <taxon>Bacillota</taxon>
        <taxon>Clostridia</taxon>
        <taxon>Thermosediminibacterales</taxon>
        <taxon>Thermosediminibacteraceae</taxon>
        <taxon>Thermovenabulum</taxon>
    </lineage>
</organism>
<dbReference type="SUPFAM" id="SSF53335">
    <property type="entry name" value="S-adenosyl-L-methionine-dependent methyltransferases"/>
    <property type="match status" value="1"/>
</dbReference>
<dbReference type="InterPro" id="IPR023165">
    <property type="entry name" value="rRNA_Ade_diMease-like_C"/>
</dbReference>
<dbReference type="InterPro" id="IPR029063">
    <property type="entry name" value="SAM-dependent_MTases_sf"/>
</dbReference>
<dbReference type="GO" id="GO:0003723">
    <property type="term" value="F:RNA binding"/>
    <property type="evidence" value="ECO:0007669"/>
    <property type="project" value="UniProtKB-UniRule"/>
</dbReference>
<dbReference type="HAMAP" id="MF_00607">
    <property type="entry name" value="16SrRNA_methyltr_A"/>
    <property type="match status" value="1"/>
</dbReference>
<keyword evidence="6 7" id="KW-0694">RNA-binding</keyword>
<dbReference type="PATRIC" id="fig|520767.4.peg.576"/>
<dbReference type="AlphaFoldDB" id="A0A162MT37"/>
<sequence length="280" mass="32057">MKIREIMKKYDIRPSKRLGQHFLMEESFLYKMLKAAQINEDDEVLEIGPGLGVLTLKLSDYSKKVVAVEKDSTLIKILEDLVKDRKNVCLINEDVLKLDLSRIKEDYFENNCFKIVANLPYYITSPILMKVIENREIISKAVVMVQKEVAERLVSPPGSKSYGILSVAVQLYSDVEIVDLVKRCAFFPPPKVDSAIVKLDIRKEAKVAMPDEKTFFKIVEAAFSERRKTLKNSLRNNLNLSNEEIEMILKISGIDGSRRAETLSLQEFASLCRVFMDLKE</sequence>
<keyword evidence="1 7" id="KW-0963">Cytoplasm</keyword>
<feature type="domain" description="Ribosomal RNA adenine methylase transferase N-terminal" evidence="9">
    <location>
        <begin position="28"/>
        <end position="203"/>
    </location>
</feature>
<name>A0A162MT37_9FIRM</name>
<comment type="caution">
    <text evidence="10">The sequence shown here is derived from an EMBL/GenBank/DDBJ whole genome shotgun (WGS) entry which is preliminary data.</text>
</comment>
<dbReference type="FunFam" id="3.40.50.150:FF:000023">
    <property type="entry name" value="Ribosomal RNA small subunit methyltransferase A"/>
    <property type="match status" value="1"/>
</dbReference>
<dbReference type="RefSeq" id="WP_245641289.1">
    <property type="nucleotide sequence ID" value="NZ_LOHZ01000022.1"/>
</dbReference>
<dbReference type="PROSITE" id="PS51689">
    <property type="entry name" value="SAM_RNA_A_N6_MT"/>
    <property type="match status" value="1"/>
</dbReference>
<dbReference type="EC" id="2.1.1.182" evidence="7"/>
<protein>
    <recommendedName>
        <fullName evidence="7">Ribosomal RNA small subunit methyltransferase A</fullName>
        <ecNumber evidence="7">2.1.1.182</ecNumber>
    </recommendedName>
    <alternativeName>
        <fullName evidence="7">16S rRNA (adenine(1518)-N(6)/adenine(1519)-N(6))-dimethyltransferase</fullName>
    </alternativeName>
    <alternativeName>
        <fullName evidence="7">16S rRNA dimethyladenosine transferase</fullName>
    </alternativeName>
    <alternativeName>
        <fullName evidence="7">16S rRNA dimethylase</fullName>
    </alternativeName>
    <alternativeName>
        <fullName evidence="7">S-adenosylmethionine-6-N', N'-adenosyl(rRNA) dimethyltransferase</fullName>
    </alternativeName>
</protein>
<dbReference type="NCBIfam" id="TIGR00755">
    <property type="entry name" value="ksgA"/>
    <property type="match status" value="1"/>
</dbReference>
<comment type="function">
    <text evidence="7">Specifically dimethylates two adjacent adenosines (A1518 and A1519) in the loop of a conserved hairpin near the 3'-end of 16S rRNA in the 30S particle. May play a critical role in biogenesis of 30S subunits.</text>
</comment>
<dbReference type="Gene3D" id="1.10.8.100">
    <property type="entry name" value="Ribosomal RNA adenine dimethylase-like, domain 2"/>
    <property type="match status" value="1"/>
</dbReference>
<evidence type="ECO:0000256" key="5">
    <source>
        <dbReference type="ARBA" id="ARBA00022691"/>
    </source>
</evidence>
<feature type="binding site" evidence="7 8">
    <location>
        <position position="118"/>
    </location>
    <ligand>
        <name>S-adenosyl-L-methionine</name>
        <dbReference type="ChEBI" id="CHEBI:59789"/>
    </ligand>
</feature>
<dbReference type="SMART" id="SM00650">
    <property type="entry name" value="rADc"/>
    <property type="match status" value="1"/>
</dbReference>
<keyword evidence="11" id="KW-1185">Reference proteome</keyword>
<keyword evidence="2 7" id="KW-0698">rRNA processing</keyword>
<dbReference type="EMBL" id="LOHZ01000022">
    <property type="protein sequence ID" value="KYO67273.1"/>
    <property type="molecule type" value="Genomic_DNA"/>
</dbReference>
<keyword evidence="5 7" id="KW-0949">S-adenosyl-L-methionine</keyword>
<dbReference type="InterPro" id="IPR001737">
    <property type="entry name" value="KsgA/Erm"/>
</dbReference>
<evidence type="ECO:0000256" key="2">
    <source>
        <dbReference type="ARBA" id="ARBA00022552"/>
    </source>
</evidence>
<evidence type="ECO:0000313" key="11">
    <source>
        <dbReference type="Proteomes" id="UP000075737"/>
    </source>
</evidence>
<feature type="binding site" evidence="7 8">
    <location>
        <position position="21"/>
    </location>
    <ligand>
        <name>S-adenosyl-L-methionine</name>
        <dbReference type="ChEBI" id="CHEBI:59789"/>
    </ligand>
</feature>
<comment type="similarity">
    <text evidence="7">Belongs to the class I-like SAM-binding methyltransferase superfamily. rRNA adenine N(6)-methyltransferase family. RsmA subfamily.</text>
</comment>
<dbReference type="GO" id="GO:0005829">
    <property type="term" value="C:cytosol"/>
    <property type="evidence" value="ECO:0007669"/>
    <property type="project" value="TreeGrafter"/>
</dbReference>
<feature type="binding site" evidence="7 8">
    <location>
        <position position="94"/>
    </location>
    <ligand>
        <name>S-adenosyl-L-methionine</name>
        <dbReference type="ChEBI" id="CHEBI:59789"/>
    </ligand>
</feature>